<dbReference type="InterPro" id="IPR010285">
    <property type="entry name" value="DNA_helicase_pif1-like_DEAD"/>
</dbReference>
<organism evidence="3 4">
    <name type="scientific">Corynebacterium felinum</name>
    <dbReference type="NCBI Taxonomy" id="131318"/>
    <lineage>
        <taxon>Bacteria</taxon>
        <taxon>Bacillati</taxon>
        <taxon>Actinomycetota</taxon>
        <taxon>Actinomycetes</taxon>
        <taxon>Mycobacteriales</taxon>
        <taxon>Corynebacteriaceae</taxon>
        <taxon>Corynebacterium</taxon>
    </lineage>
</organism>
<dbReference type="PANTHER" id="PTHR47642">
    <property type="entry name" value="ATP-DEPENDENT DNA HELICASE"/>
    <property type="match status" value="1"/>
</dbReference>
<dbReference type="Proteomes" id="UP001183619">
    <property type="component" value="Unassembled WGS sequence"/>
</dbReference>
<keyword evidence="1" id="KW-0472">Membrane</keyword>
<dbReference type="CDD" id="cd18037">
    <property type="entry name" value="DEXSc_Pif1_like"/>
    <property type="match status" value="1"/>
</dbReference>
<protein>
    <recommendedName>
        <fullName evidence="2">DNA helicase Pif1-like DEAD-box helicase domain-containing protein</fullName>
    </recommendedName>
</protein>
<proteinExistence type="predicted"/>
<comment type="caution">
    <text evidence="3">The sequence shown here is derived from an EMBL/GenBank/DDBJ whole genome shotgun (WGS) entry which is preliminary data.</text>
</comment>
<dbReference type="InterPro" id="IPR051055">
    <property type="entry name" value="PIF1_helicase"/>
</dbReference>
<gene>
    <name evidence="3" type="ORF">J2S37_001314</name>
</gene>
<feature type="domain" description="DNA helicase Pif1-like DEAD-box helicase" evidence="2">
    <location>
        <begin position="16"/>
        <end position="208"/>
    </location>
</feature>
<keyword evidence="1" id="KW-0812">Transmembrane</keyword>
<dbReference type="CDD" id="cd18809">
    <property type="entry name" value="SF1_C_RecD"/>
    <property type="match status" value="1"/>
</dbReference>
<evidence type="ECO:0000256" key="1">
    <source>
        <dbReference type="SAM" id="Phobius"/>
    </source>
</evidence>
<dbReference type="EMBL" id="JAVDYF010000001">
    <property type="protein sequence ID" value="MDR7354776.1"/>
    <property type="molecule type" value="Genomic_DNA"/>
</dbReference>
<evidence type="ECO:0000259" key="2">
    <source>
        <dbReference type="Pfam" id="PF05970"/>
    </source>
</evidence>
<reference evidence="3 4" key="1">
    <citation type="submission" date="2023-07" db="EMBL/GenBank/DDBJ databases">
        <title>Sequencing the genomes of 1000 actinobacteria strains.</title>
        <authorList>
            <person name="Klenk H.-P."/>
        </authorList>
    </citation>
    <scope>NUCLEOTIDE SEQUENCE [LARGE SCALE GENOMIC DNA]</scope>
    <source>
        <strain evidence="3 4">DSM 44508</strain>
    </source>
</reference>
<name>A0ABU2B935_9CORY</name>
<feature type="transmembrane region" description="Helical" evidence="1">
    <location>
        <begin position="1052"/>
        <end position="1075"/>
    </location>
</feature>
<dbReference type="Pfam" id="PF05970">
    <property type="entry name" value="PIF1"/>
    <property type="match status" value="1"/>
</dbReference>
<dbReference type="SUPFAM" id="SSF52540">
    <property type="entry name" value="P-loop containing nucleoside triphosphate hydrolases"/>
    <property type="match status" value="2"/>
</dbReference>
<evidence type="ECO:0000313" key="4">
    <source>
        <dbReference type="Proteomes" id="UP001183619"/>
    </source>
</evidence>
<keyword evidence="1" id="KW-1133">Transmembrane helix</keyword>
<dbReference type="InterPro" id="IPR036420">
    <property type="entry name" value="BRCT_dom_sf"/>
</dbReference>
<dbReference type="InterPro" id="IPR027417">
    <property type="entry name" value="P-loop_NTPase"/>
</dbReference>
<evidence type="ECO:0000313" key="3">
    <source>
        <dbReference type="EMBL" id="MDR7354776.1"/>
    </source>
</evidence>
<sequence length="1085" mass="118999">MAIHITEEFKNALDLMHAGKNVLITGKAGTGKSTLLREYLKATDGSNILVTAPTGVAALNINGFTIHKAFGFRPGMFPDDLKQGGKWYPSAQVKDVLRAIDVLVVDEISMVRADLFDMMNIALQKIRKNKRAFGGVQVIMVGDLLQLPPVVNDDVAQLFTTVWKSPFFFSAHCYPDLDLHDVNLTSVWRQTDIQFIEVLNEIREGSVGNEALAILNSLVDPNFQAPHDWVTLTSRNRAVQKINSERINELPSKKFVSLATFTGEADAKTFNGSETLEYAVGSRVMTAINDPQGRFVNGSFGTITHATDDVVTVLIDDNQQSVELKPHTWKVNRPTMDNGVLSSEVIGEATQFPFILAWAITIHKSQGKTISKLFIDLRGGTAEDGQFYVAVSRAVDLQHLRFSIPVEERHIRANNALVRKTRREVSKLTHTNRIVLISFDGVSFGVSQHIAQIHAVIYEGRKRVAEFGSWINPAADLGSFGIEKDIPAGGLAMAPTLGDFWPLLLRQAQGGIVVGDRLSMFENAVRHQEKGMRIGLGVGYEAEDFKVNITTDDVVSRCEQLAQAYEGGMITPSRGEVVPVPSLTQEGAVFIPSWAPDTPMVLDQTFATDSDNAWAAMSGAKVRPQSFTEVEECAELLSSWAISRGVWTADMQEDIHRRVGWITNESVILPDVVDTEMDCASLFAAGTRVAFTGLQHLLGAAVNDDRLKEVCQDRGLIYKSGVSRTQCDVLVARDPASMSRKAKNAREFGKPIVAQEDFEQWYECSPVPNVTPAIAVTALEDLPVMQEDAAKEVAPQRLSAQAVEEPNANEYNMVSAESALTKGVRVAFRGPVIVDRQRYTHGSELQGLCTQLGLEYKQAISKTRCDVLVTDTVHGSDGKLRLALLYGTQVVTAHDFSQWAERTRAQQTPDILIPPVPVIDPLPTPLPKSLPKPVSTPVPKPPIVVDVPAPESLDSEKKVWSESYLIETAPEPVVLENIRIQGPSVQSRHSSSPYDFAEVPLPVSPVGAQWAQAPTGPVPNRAVRGVLFAVAIHVVTFIGMIVGAVAESDVMLGISMILWILAWPALITFSVLAIIHKVRHRRARK</sequence>
<feature type="transmembrane region" description="Helical" evidence="1">
    <location>
        <begin position="1026"/>
        <end position="1046"/>
    </location>
</feature>
<dbReference type="PANTHER" id="PTHR47642:SF5">
    <property type="entry name" value="ATP-DEPENDENT DNA HELICASE"/>
    <property type="match status" value="1"/>
</dbReference>
<keyword evidence="4" id="KW-1185">Reference proteome</keyword>
<dbReference type="Gene3D" id="3.40.50.10190">
    <property type="entry name" value="BRCT domain"/>
    <property type="match status" value="1"/>
</dbReference>
<dbReference type="RefSeq" id="WP_277104165.1">
    <property type="nucleotide sequence ID" value="NZ_BAAAJS010000071.1"/>
</dbReference>
<accession>A0ABU2B935</accession>
<dbReference type="Gene3D" id="3.40.50.300">
    <property type="entry name" value="P-loop containing nucleotide triphosphate hydrolases"/>
    <property type="match status" value="2"/>
</dbReference>